<evidence type="ECO:0000313" key="2">
    <source>
        <dbReference type="EMBL" id="ALU39690.1"/>
    </source>
</evidence>
<evidence type="ECO:0000256" key="1">
    <source>
        <dbReference type="SAM" id="MobiDB-lite"/>
    </source>
</evidence>
<dbReference type="KEGG" id="kfv:AS188_07930"/>
<dbReference type="Gene3D" id="3.40.50.1820">
    <property type="entry name" value="alpha/beta hydrolase"/>
    <property type="match status" value="1"/>
</dbReference>
<evidence type="ECO:0000313" key="4">
    <source>
        <dbReference type="Proteomes" id="UP000057181"/>
    </source>
</evidence>
<sequence length="335" mass="36611">MRADTPPAQRPPRSRPGRRLRAAPRRPVATALGLVLLLLVLTAVALLVGRPGGTPGADDDGAAETVACGTWGLEGVEAPVRGPDVPHSGGLFGVDLFGPGEQWRDRFGLEFEHEGIASGYHVLADGVDPERPVGVVYHFHGDGGFEYDHPEYAVSCMAEVARERNMLLVVLQTPDHDDPEVTWWEERGRNGEWFRALVEQRLRADYPLDPERTWFTGYSGGAQFISQELLADHADLLPGGGAVMMGGGQRPNSDPATEPTAAQLKDLRLHWDVGRLDDGSDPAATFDALSAARDGYRWYTRWIGFEDTSLEVRRGIDHFGLPYAGILEDVLDGEL</sequence>
<dbReference type="EMBL" id="BJZR01000018">
    <property type="protein sequence ID" value="GEO91713.1"/>
    <property type="molecule type" value="Genomic_DNA"/>
</dbReference>
<accession>A0A0U3G471</accession>
<name>A0A0U3G471_9MICC</name>
<reference evidence="3 5" key="2">
    <citation type="submission" date="2019-07" db="EMBL/GenBank/DDBJ databases">
        <title>Whole genome shotgun sequence of Kocuria flava NBRC 107626.</title>
        <authorList>
            <person name="Hosoyama A."/>
            <person name="Uohara A."/>
            <person name="Ohji S."/>
            <person name="Ichikawa N."/>
        </authorList>
    </citation>
    <scope>NUCLEOTIDE SEQUENCE [LARGE SCALE GENOMIC DNA]</scope>
    <source>
        <strain evidence="3 5">NBRC 107626</strain>
    </source>
</reference>
<evidence type="ECO:0008006" key="6">
    <source>
        <dbReference type="Google" id="ProtNLM"/>
    </source>
</evidence>
<gene>
    <name evidence="2" type="ORF">AS188_07930</name>
    <name evidence="3" type="ORF">KFL01_10190</name>
</gene>
<dbReference type="AlphaFoldDB" id="A0A0U3G471"/>
<evidence type="ECO:0000313" key="5">
    <source>
        <dbReference type="Proteomes" id="UP000321155"/>
    </source>
</evidence>
<evidence type="ECO:0000313" key="3">
    <source>
        <dbReference type="EMBL" id="GEO91713.1"/>
    </source>
</evidence>
<dbReference type="Proteomes" id="UP000057181">
    <property type="component" value="Chromosome"/>
</dbReference>
<organism evidence="2 4">
    <name type="scientific">Kocuria flava</name>
    <dbReference type="NCBI Taxonomy" id="446860"/>
    <lineage>
        <taxon>Bacteria</taxon>
        <taxon>Bacillati</taxon>
        <taxon>Actinomycetota</taxon>
        <taxon>Actinomycetes</taxon>
        <taxon>Micrococcales</taxon>
        <taxon>Micrococcaceae</taxon>
        <taxon>Kocuria</taxon>
    </lineage>
</organism>
<dbReference type="InterPro" id="IPR029058">
    <property type="entry name" value="AB_hydrolase_fold"/>
</dbReference>
<dbReference type="SUPFAM" id="SSF53474">
    <property type="entry name" value="alpha/beta-Hydrolases"/>
    <property type="match status" value="1"/>
</dbReference>
<reference evidence="2 4" key="1">
    <citation type="submission" date="2015-11" db="EMBL/GenBank/DDBJ databases">
        <title>Complete Genome Sequence of Kocuria flava strain HO-9041.</title>
        <authorList>
            <person name="Zhou M."/>
            <person name="Dai J."/>
        </authorList>
    </citation>
    <scope>NUCLEOTIDE SEQUENCE [LARGE SCALE GENOMIC DNA]</scope>
    <source>
        <strain evidence="2 4">HO-9041</strain>
    </source>
</reference>
<dbReference type="EMBL" id="CP013254">
    <property type="protein sequence ID" value="ALU39690.1"/>
    <property type="molecule type" value="Genomic_DNA"/>
</dbReference>
<dbReference type="OrthoDB" id="4404863at2"/>
<feature type="compositionally biased region" description="Basic residues" evidence="1">
    <location>
        <begin position="12"/>
        <end position="24"/>
    </location>
</feature>
<proteinExistence type="predicted"/>
<feature type="region of interest" description="Disordered" evidence="1">
    <location>
        <begin position="1"/>
        <end position="24"/>
    </location>
</feature>
<protein>
    <recommendedName>
        <fullName evidence="6">Esterase</fullName>
    </recommendedName>
</protein>
<dbReference type="Proteomes" id="UP000321155">
    <property type="component" value="Unassembled WGS sequence"/>
</dbReference>
<dbReference type="RefSeq" id="WP_058858400.1">
    <property type="nucleotide sequence ID" value="NZ_BJZR01000018.1"/>
</dbReference>
<keyword evidence="5" id="KW-1185">Reference proteome</keyword>